<gene>
    <name evidence="1" type="ORF">SMD27_23820</name>
</gene>
<evidence type="ECO:0000313" key="1">
    <source>
        <dbReference type="EMBL" id="MDY0885885.1"/>
    </source>
</evidence>
<keyword evidence="2" id="KW-1185">Reference proteome</keyword>
<name>A0ABU5EID6_9PROT</name>
<dbReference type="RefSeq" id="WP_320510961.1">
    <property type="nucleotide sequence ID" value="NZ_JAXCLW010000016.1"/>
</dbReference>
<dbReference type="EMBL" id="JAXCLW010000016">
    <property type="protein sequence ID" value="MDY0885885.1"/>
    <property type="molecule type" value="Genomic_DNA"/>
</dbReference>
<dbReference type="InterPro" id="IPR021445">
    <property type="entry name" value="DUF3095"/>
</dbReference>
<sequence>MKASIDTFFSDIPAFTEFEGVTDPANYKPLPDDWVLALADIVNSTRAIEEGHYKDVNMSGASVISAVLNAVGRGDFPFVFSGDGAMIAVPGILEDMARDALAGVKVWVKEELRLDLRVALVPLEDIRRHGHDVRVARYSASQFVSYAMFAGGGTSWAEEQMKLGYFQVQQGHPGTRPDLTGLSCHWNPMEATNGEIVSIIVMPGDLGGGPEFARLVKKIISISAEQNRAGHPLPVGGLELDLSFSGIEREARTMSSTGWRWLARLQIMLQVAVVMVFRKLKIRVGSFDPGLYAREVAGNADFRKFDDGLKMTIDVDVSRRRRIEMCLTEAHAAGVARFGLHRQQSALVTCFVPTPLARNHIHFIDGAGGGYAVATRKMRGGNQ</sequence>
<comment type="caution">
    <text evidence="1">The sequence shown here is derived from an EMBL/GenBank/DDBJ whole genome shotgun (WGS) entry which is preliminary data.</text>
</comment>
<evidence type="ECO:0000313" key="2">
    <source>
        <dbReference type="Proteomes" id="UP001279642"/>
    </source>
</evidence>
<protein>
    <submittedName>
        <fullName evidence="1">DUF3095 domain-containing protein</fullName>
    </submittedName>
</protein>
<dbReference type="Proteomes" id="UP001279642">
    <property type="component" value="Unassembled WGS sequence"/>
</dbReference>
<accession>A0ABU5EID6</accession>
<proteinExistence type="predicted"/>
<dbReference type="Pfam" id="PF11294">
    <property type="entry name" value="DUF3095"/>
    <property type="match status" value="1"/>
</dbReference>
<organism evidence="1 2">
    <name type="scientific">Dongia soli</name>
    <dbReference type="NCBI Taxonomy" id="600628"/>
    <lineage>
        <taxon>Bacteria</taxon>
        <taxon>Pseudomonadati</taxon>
        <taxon>Pseudomonadota</taxon>
        <taxon>Alphaproteobacteria</taxon>
        <taxon>Rhodospirillales</taxon>
        <taxon>Dongiaceae</taxon>
        <taxon>Dongia</taxon>
    </lineage>
</organism>
<reference evidence="1 2" key="1">
    <citation type="journal article" date="2016" name="Antonie Van Leeuwenhoek">
        <title>Dongia soli sp. nov., isolated from soil from Dokdo, Korea.</title>
        <authorList>
            <person name="Kim D.U."/>
            <person name="Lee H."/>
            <person name="Kim H."/>
            <person name="Kim S.G."/>
            <person name="Ka J.O."/>
        </authorList>
    </citation>
    <scope>NUCLEOTIDE SEQUENCE [LARGE SCALE GENOMIC DNA]</scope>
    <source>
        <strain evidence="1 2">D78</strain>
    </source>
</reference>